<dbReference type="AlphaFoldDB" id="A0A9P6CHH0"/>
<protein>
    <submittedName>
        <fullName evidence="2">Uncharacterized protein</fullName>
    </submittedName>
</protein>
<keyword evidence="1" id="KW-0812">Transmembrane</keyword>
<gene>
    <name evidence="2" type="ORF">BDZ94DRAFT_1168711</name>
</gene>
<accession>A0A9P6CHH0</accession>
<feature type="transmembrane region" description="Helical" evidence="1">
    <location>
        <begin position="132"/>
        <end position="155"/>
    </location>
</feature>
<feature type="transmembrane region" description="Helical" evidence="1">
    <location>
        <begin position="12"/>
        <end position="34"/>
    </location>
</feature>
<dbReference type="EMBL" id="MU150292">
    <property type="protein sequence ID" value="KAF9460929.1"/>
    <property type="molecule type" value="Genomic_DNA"/>
</dbReference>
<evidence type="ECO:0000313" key="2">
    <source>
        <dbReference type="EMBL" id="KAF9460929.1"/>
    </source>
</evidence>
<evidence type="ECO:0000256" key="1">
    <source>
        <dbReference type="SAM" id="Phobius"/>
    </source>
</evidence>
<comment type="caution">
    <text evidence="2">The sequence shown here is derived from an EMBL/GenBank/DDBJ whole genome shotgun (WGS) entry which is preliminary data.</text>
</comment>
<feature type="transmembrane region" description="Helical" evidence="1">
    <location>
        <begin position="41"/>
        <end position="64"/>
    </location>
</feature>
<reference evidence="2" key="1">
    <citation type="submission" date="2020-11" db="EMBL/GenBank/DDBJ databases">
        <authorList>
            <consortium name="DOE Joint Genome Institute"/>
            <person name="Ahrendt S."/>
            <person name="Riley R."/>
            <person name="Andreopoulos W."/>
            <person name="Labutti K."/>
            <person name="Pangilinan J."/>
            <person name="Ruiz-Duenas F.J."/>
            <person name="Barrasa J.M."/>
            <person name="Sanchez-Garcia M."/>
            <person name="Camarero S."/>
            <person name="Miyauchi S."/>
            <person name="Serrano A."/>
            <person name="Linde D."/>
            <person name="Babiker R."/>
            <person name="Drula E."/>
            <person name="Ayuso-Fernandez I."/>
            <person name="Pacheco R."/>
            <person name="Padilla G."/>
            <person name="Ferreira P."/>
            <person name="Barriuso J."/>
            <person name="Kellner H."/>
            <person name="Castanera R."/>
            <person name="Alfaro M."/>
            <person name="Ramirez L."/>
            <person name="Pisabarro A.G."/>
            <person name="Kuo A."/>
            <person name="Tritt A."/>
            <person name="Lipzen A."/>
            <person name="He G."/>
            <person name="Yan M."/>
            <person name="Ng V."/>
            <person name="Cullen D."/>
            <person name="Martin F."/>
            <person name="Rosso M.-N."/>
            <person name="Henrissat B."/>
            <person name="Hibbett D."/>
            <person name="Martinez A.T."/>
            <person name="Grigoriev I.V."/>
        </authorList>
    </citation>
    <scope>NUCLEOTIDE SEQUENCE</scope>
    <source>
        <strain evidence="2">CBS 247.69</strain>
    </source>
</reference>
<proteinExistence type="predicted"/>
<feature type="transmembrane region" description="Helical" evidence="1">
    <location>
        <begin position="101"/>
        <end position="120"/>
    </location>
</feature>
<keyword evidence="3" id="KW-1185">Reference proteome</keyword>
<keyword evidence="1" id="KW-0472">Membrane</keyword>
<evidence type="ECO:0000313" key="3">
    <source>
        <dbReference type="Proteomes" id="UP000807353"/>
    </source>
</evidence>
<organism evidence="2 3">
    <name type="scientific">Collybia nuda</name>
    <dbReference type="NCBI Taxonomy" id="64659"/>
    <lineage>
        <taxon>Eukaryota</taxon>
        <taxon>Fungi</taxon>
        <taxon>Dikarya</taxon>
        <taxon>Basidiomycota</taxon>
        <taxon>Agaricomycotina</taxon>
        <taxon>Agaricomycetes</taxon>
        <taxon>Agaricomycetidae</taxon>
        <taxon>Agaricales</taxon>
        <taxon>Tricholomatineae</taxon>
        <taxon>Clitocybaceae</taxon>
        <taxon>Collybia</taxon>
    </lineage>
</organism>
<sequence length="158" mass="17524">MALGYAKSCLIGALLECIVYGLYFTVFSQTLLILRRKLIPGVVSIYLTATSLILFFLITLRLVLDNKAAVEAFADDPLTPNAAEKYYTNFGNGAMFRTGTYIALTIIADLFIVYRVFAIWSRSILATLGPFLLAVADISTQPIYVYILTLLLIGYHGY</sequence>
<name>A0A9P6CHH0_9AGAR</name>
<dbReference type="OrthoDB" id="2756618at2759"/>
<dbReference type="Proteomes" id="UP000807353">
    <property type="component" value="Unassembled WGS sequence"/>
</dbReference>
<keyword evidence="1" id="KW-1133">Transmembrane helix</keyword>